<reference evidence="5 6" key="1">
    <citation type="submission" date="2019-07" db="EMBL/GenBank/DDBJ databases">
        <authorList>
            <person name="Yang M."/>
            <person name="Zhao D."/>
            <person name="Xiang H."/>
        </authorList>
    </citation>
    <scope>NUCLEOTIDE SEQUENCE [LARGE SCALE GENOMIC DNA]</scope>
    <source>
        <strain evidence="5 6">IM1326</strain>
    </source>
</reference>
<gene>
    <name evidence="5" type="primary">pxpB</name>
    <name evidence="5" type="ORF">FM042_01350</name>
</gene>
<dbReference type="AlphaFoldDB" id="A0A552X3S1"/>
<evidence type="ECO:0000256" key="2">
    <source>
        <dbReference type="ARBA" id="ARBA00022801"/>
    </source>
</evidence>
<comment type="caution">
    <text evidence="5">The sequence shown here is derived from an EMBL/GenBank/DDBJ whole genome shotgun (WGS) entry which is preliminary data.</text>
</comment>
<evidence type="ECO:0000256" key="3">
    <source>
        <dbReference type="ARBA" id="ARBA00022840"/>
    </source>
</evidence>
<dbReference type="Proteomes" id="UP000320359">
    <property type="component" value="Unassembled WGS sequence"/>
</dbReference>
<evidence type="ECO:0000256" key="1">
    <source>
        <dbReference type="ARBA" id="ARBA00022741"/>
    </source>
</evidence>
<feature type="domain" description="Carboxyltransferase" evidence="4">
    <location>
        <begin position="14"/>
        <end position="222"/>
    </location>
</feature>
<dbReference type="NCBIfam" id="TIGR00370">
    <property type="entry name" value="5-oxoprolinase subunit PxpB"/>
    <property type="match status" value="1"/>
</dbReference>
<dbReference type="SUPFAM" id="SSF160467">
    <property type="entry name" value="PH0987 N-terminal domain-like"/>
    <property type="match status" value="1"/>
</dbReference>
<name>A0A552X3S1_9GAMM</name>
<dbReference type="PANTHER" id="PTHR34698:SF2">
    <property type="entry name" value="5-OXOPROLINASE SUBUNIT B"/>
    <property type="match status" value="1"/>
</dbReference>
<keyword evidence="3" id="KW-0067">ATP-binding</keyword>
<keyword evidence="6" id="KW-1185">Reference proteome</keyword>
<evidence type="ECO:0000259" key="4">
    <source>
        <dbReference type="SMART" id="SM00796"/>
    </source>
</evidence>
<dbReference type="RefSeq" id="WP_143233961.1">
    <property type="nucleotide sequence ID" value="NZ_VJWL01000001.1"/>
</dbReference>
<protein>
    <submittedName>
        <fullName evidence="5">5-oxoprolinase subunit PxpB</fullName>
        <ecNumber evidence="5">3.5.2.9</ecNumber>
    </submittedName>
</protein>
<dbReference type="EMBL" id="VJWL01000001">
    <property type="protein sequence ID" value="TRW49539.1"/>
    <property type="molecule type" value="Genomic_DNA"/>
</dbReference>
<dbReference type="OrthoDB" id="9778567at2"/>
<dbReference type="PANTHER" id="PTHR34698">
    <property type="entry name" value="5-OXOPROLINASE SUBUNIT B"/>
    <property type="match status" value="1"/>
</dbReference>
<organism evidence="5 6">
    <name type="scientific">Aliidiomarina halalkaliphila</name>
    <dbReference type="NCBI Taxonomy" id="2593535"/>
    <lineage>
        <taxon>Bacteria</taxon>
        <taxon>Pseudomonadati</taxon>
        <taxon>Pseudomonadota</taxon>
        <taxon>Gammaproteobacteria</taxon>
        <taxon>Alteromonadales</taxon>
        <taxon>Idiomarinaceae</taxon>
        <taxon>Aliidiomarina</taxon>
    </lineage>
</organism>
<dbReference type="GO" id="GO:0017168">
    <property type="term" value="F:5-oxoprolinase (ATP-hydrolyzing) activity"/>
    <property type="evidence" value="ECO:0007669"/>
    <property type="project" value="UniProtKB-EC"/>
</dbReference>
<dbReference type="InterPro" id="IPR010016">
    <property type="entry name" value="PxpB"/>
</dbReference>
<dbReference type="Gene3D" id="3.30.1360.40">
    <property type="match status" value="1"/>
</dbReference>
<evidence type="ECO:0000313" key="6">
    <source>
        <dbReference type="Proteomes" id="UP000320359"/>
    </source>
</evidence>
<sequence>MSSESNPLTDRPDLSFAAAGVDALLMQFGQTMDPCLPGFLAQLRQRILSELGDVVHEVVPAYSSLLVYYEPRAVRTFDLEQALEQLSNDVPWLCSPWSTDDNAPGQLVEVPVCYDPRCAPDLDAVMALTKLSAENIIALHKGRDYQVYALGFAPGFAYLGALDEQLQLPRMKNPRTHVPAGAVGIAGQQTAVYPLESPGGWHLIGASPFVWFRADKDPMTPVQVGDRIRFYSIDFDTYESLRAEHDGKQAGIKK</sequence>
<accession>A0A552X3S1</accession>
<dbReference type="InterPro" id="IPR003833">
    <property type="entry name" value="CT_C_D"/>
</dbReference>
<dbReference type="GO" id="GO:0005524">
    <property type="term" value="F:ATP binding"/>
    <property type="evidence" value="ECO:0007669"/>
    <property type="project" value="UniProtKB-KW"/>
</dbReference>
<dbReference type="SMART" id="SM00796">
    <property type="entry name" value="AHS1"/>
    <property type="match status" value="1"/>
</dbReference>
<dbReference type="InterPro" id="IPR029000">
    <property type="entry name" value="Cyclophilin-like_dom_sf"/>
</dbReference>
<dbReference type="Gene3D" id="2.40.100.10">
    <property type="entry name" value="Cyclophilin-like"/>
    <property type="match status" value="1"/>
</dbReference>
<proteinExistence type="predicted"/>
<dbReference type="Pfam" id="PF02682">
    <property type="entry name" value="CT_C_D"/>
    <property type="match status" value="1"/>
</dbReference>
<dbReference type="SUPFAM" id="SSF50891">
    <property type="entry name" value="Cyclophilin-like"/>
    <property type="match status" value="1"/>
</dbReference>
<evidence type="ECO:0000313" key="5">
    <source>
        <dbReference type="EMBL" id="TRW49539.1"/>
    </source>
</evidence>
<keyword evidence="2 5" id="KW-0378">Hydrolase</keyword>
<keyword evidence="1" id="KW-0547">Nucleotide-binding</keyword>
<dbReference type="EC" id="3.5.2.9" evidence="5"/>